<dbReference type="Pfam" id="PF06386">
    <property type="entry name" value="GvpL_GvpF"/>
    <property type="match status" value="1"/>
</dbReference>
<reference evidence="5" key="1">
    <citation type="journal article" date="2019" name="Int. J. Syst. Evol. Microbiol.">
        <title>The Global Catalogue of Microorganisms (GCM) 10K type strain sequencing project: providing services to taxonomists for standard genome sequencing and annotation.</title>
        <authorList>
            <consortium name="The Broad Institute Genomics Platform"/>
            <consortium name="The Broad Institute Genome Sequencing Center for Infectious Disease"/>
            <person name="Wu L."/>
            <person name="Ma J."/>
        </authorList>
    </citation>
    <scope>NUCLEOTIDE SEQUENCE [LARGE SCALE GENOMIC DNA]</scope>
    <source>
        <strain evidence="5">CGMCC 4.7382</strain>
    </source>
</reference>
<dbReference type="Proteomes" id="UP001596540">
    <property type="component" value="Unassembled WGS sequence"/>
</dbReference>
<evidence type="ECO:0000256" key="2">
    <source>
        <dbReference type="ARBA" id="ARBA00035108"/>
    </source>
</evidence>
<evidence type="ECO:0000256" key="1">
    <source>
        <dbReference type="ARBA" id="ARBA00022987"/>
    </source>
</evidence>
<dbReference type="PANTHER" id="PTHR36852:SF1">
    <property type="entry name" value="PROTEIN GVPL 2"/>
    <property type="match status" value="1"/>
</dbReference>
<accession>A0ABW2KH32</accession>
<evidence type="ECO:0000313" key="4">
    <source>
        <dbReference type="EMBL" id="MFC7328730.1"/>
    </source>
</evidence>
<organism evidence="4 5">
    <name type="scientific">Marinactinospora rubrisoli</name>
    <dbReference type="NCBI Taxonomy" id="2715399"/>
    <lineage>
        <taxon>Bacteria</taxon>
        <taxon>Bacillati</taxon>
        <taxon>Actinomycetota</taxon>
        <taxon>Actinomycetes</taxon>
        <taxon>Streptosporangiales</taxon>
        <taxon>Nocardiopsidaceae</taxon>
        <taxon>Marinactinospora</taxon>
    </lineage>
</organism>
<name>A0ABW2KH32_9ACTN</name>
<dbReference type="PANTHER" id="PTHR36852">
    <property type="entry name" value="PROTEIN GVPL 2"/>
    <property type="match status" value="1"/>
</dbReference>
<comment type="similarity">
    <text evidence="3">Belongs to the gas vesicle GvpF/GvpL family.</text>
</comment>
<protein>
    <submittedName>
        <fullName evidence="4">GvpL/GvpF family gas vesicle protein</fullName>
    </submittedName>
</protein>
<dbReference type="EMBL" id="JBHTBH010000005">
    <property type="protein sequence ID" value="MFC7328730.1"/>
    <property type="molecule type" value="Genomic_DNA"/>
</dbReference>
<keyword evidence="5" id="KW-1185">Reference proteome</keyword>
<keyword evidence="1" id="KW-0304">Gas vesicle</keyword>
<evidence type="ECO:0000313" key="5">
    <source>
        <dbReference type="Proteomes" id="UP001596540"/>
    </source>
</evidence>
<evidence type="ECO:0000256" key="3">
    <source>
        <dbReference type="ARBA" id="ARBA00035643"/>
    </source>
</evidence>
<proteinExistence type="inferred from homology"/>
<comment type="caution">
    <text evidence="4">The sequence shown here is derived from an EMBL/GenBank/DDBJ whole genome shotgun (WGS) entry which is preliminary data.</text>
</comment>
<dbReference type="RefSeq" id="WP_379871375.1">
    <property type="nucleotide sequence ID" value="NZ_JBHTBH010000005.1"/>
</dbReference>
<gene>
    <name evidence="4" type="ORF">ACFQRF_13340</name>
</gene>
<comment type="subcellular location">
    <subcellularLocation>
        <location evidence="2">Gas vesicle</location>
    </subcellularLocation>
</comment>
<dbReference type="InterPro" id="IPR009430">
    <property type="entry name" value="GvpL/GvpF"/>
</dbReference>
<sequence length="246" mass="26985">MSCYVYAITRDDHPLDIEGEKGVGEPAEPVRVLRAAGLAAVTSTAPENLRARRRDLEAHQRVLRRLTDQGTVLPMRFGAVAENEDAVLAELERSEEYYRTELAELDGRVEINVKAAYLEEAALREALLGDPELRAANEALRVAGGGSYDERIAFGERVANALERLRGRDADRIMEALSAHAERLAPGPPVDGCVANVSLLVDRPRIREVGAAVEELRAATAGLMEVRVSEPLPPYSFVAPRPRQEQ</sequence>